<sequence>MPNTHLSGSVLRLQRCTIFQKSLVLRRVQVTSQENSLACLLLVTRLCHAFVVIFQAADETCQIHYPPHQTRRTAKCNADQQCNHSVQDYFGGLQDEQGPSYWAALVDRSFHPILPPDTKNFSPRRHVDPLNIKAPPTLSKACHFYQHEYCIPPLRF</sequence>
<proteinExistence type="predicted"/>
<organism evidence="1 2">
    <name type="scientific">Aspergillus brunneoviolaceus CBS 621.78</name>
    <dbReference type="NCBI Taxonomy" id="1450534"/>
    <lineage>
        <taxon>Eukaryota</taxon>
        <taxon>Fungi</taxon>
        <taxon>Dikarya</taxon>
        <taxon>Ascomycota</taxon>
        <taxon>Pezizomycotina</taxon>
        <taxon>Eurotiomycetes</taxon>
        <taxon>Eurotiomycetidae</taxon>
        <taxon>Eurotiales</taxon>
        <taxon>Aspergillaceae</taxon>
        <taxon>Aspergillus</taxon>
        <taxon>Aspergillus subgen. Circumdati</taxon>
    </lineage>
</organism>
<dbReference type="EMBL" id="KZ825316">
    <property type="protein sequence ID" value="RAH49886.1"/>
    <property type="molecule type" value="Genomic_DNA"/>
</dbReference>
<accession>A0ACD1GKT7</accession>
<reference evidence="1" key="1">
    <citation type="submission" date="2018-02" db="EMBL/GenBank/DDBJ databases">
        <title>The genomes of Aspergillus section Nigri reveals drivers in fungal speciation.</title>
        <authorList>
            <consortium name="DOE Joint Genome Institute"/>
            <person name="Vesth T.C."/>
            <person name="Nybo J."/>
            <person name="Theobald S."/>
            <person name="Brandl J."/>
            <person name="Frisvad J.C."/>
            <person name="Nielsen K.F."/>
            <person name="Lyhne E.K."/>
            <person name="Kogle M.E."/>
            <person name="Kuo A."/>
            <person name="Riley R."/>
            <person name="Clum A."/>
            <person name="Nolan M."/>
            <person name="Lipzen A."/>
            <person name="Salamov A."/>
            <person name="Henrissat B."/>
            <person name="Wiebenga A."/>
            <person name="De vries R.P."/>
            <person name="Grigoriev I.V."/>
            <person name="Mortensen U.H."/>
            <person name="Andersen M.R."/>
            <person name="Baker S.E."/>
        </authorList>
    </citation>
    <scope>NUCLEOTIDE SEQUENCE</scope>
    <source>
        <strain evidence="1">CBS 621.78</strain>
    </source>
</reference>
<protein>
    <submittedName>
        <fullName evidence="1">Uncharacterized protein</fullName>
    </submittedName>
</protein>
<dbReference type="Proteomes" id="UP000249057">
    <property type="component" value="Unassembled WGS sequence"/>
</dbReference>
<keyword evidence="2" id="KW-1185">Reference proteome</keyword>
<gene>
    <name evidence="1" type="ORF">BO95DRAFT_248804</name>
</gene>
<evidence type="ECO:0000313" key="1">
    <source>
        <dbReference type="EMBL" id="RAH49886.1"/>
    </source>
</evidence>
<evidence type="ECO:0000313" key="2">
    <source>
        <dbReference type="Proteomes" id="UP000249057"/>
    </source>
</evidence>
<name>A0ACD1GKT7_9EURO</name>